<keyword evidence="6 7" id="KW-0472">Membrane</keyword>
<dbReference type="RefSeq" id="WP_012166748.1">
    <property type="nucleotide sequence ID" value="NC_009926.1"/>
</dbReference>
<sequence>MRTFIFLWLGQLSSSVGSSMTYFALNLWIWQQTQSATSIALILVFYQLPQIVIAPLSGLLADRVSRKRLLIFSDTASAYCTLAVGILAAFQILKLWHVYLIAAAIGCFGNIQALTYSTLIPLIVHKQHHTRASSMGAMVGYGADIFSPALAGLLYPLIGLLGITLIDMSTFAIAIFTLVLVPIPAIEKVNKHNDEQRLAFPSVEGAKRKIWREVTFGFRYIASQPSLLTMVITISIFAFLHQLGETLYQPMILARTGGNTQVLGLIVAASGLGGVFGAIILSIWGGFRRRISGILVGFIGTGVSNLILGLGHFPGLWAVARFGSSLHNPLVMSSYMAVWYAKIAPEHQGRIFAADYLVGIVIESTAGLSAGLLADRLLEPALQSGEWMALHLGGWIGTGPGSGMALLITMSGMGTVLIGIIGFKIPQLRDVETLLADHDSIGDKHTATN</sequence>
<accession>A8ZKQ2</accession>
<dbReference type="KEGG" id="amr:AM1_A0250"/>
<feature type="transmembrane region" description="Helical" evidence="7">
    <location>
        <begin position="394"/>
        <end position="423"/>
    </location>
</feature>
<dbReference type="Proteomes" id="UP000000268">
    <property type="component" value="Plasmid pREB1"/>
</dbReference>
<feature type="transmembrane region" description="Helical" evidence="7">
    <location>
        <begin position="136"/>
        <end position="155"/>
    </location>
</feature>
<name>A8ZKQ2_ACAM1</name>
<geneLocation type="plasmid" evidence="8 9">
    <name>pREB1</name>
</geneLocation>
<dbReference type="InterPro" id="IPR011701">
    <property type="entry name" value="MFS"/>
</dbReference>
<reference evidence="8 9" key="1">
    <citation type="journal article" date="2008" name="Proc. Natl. Acad. Sci. U.S.A.">
        <title>Niche adaptation and genome expansion in the chlorophyll d-producing cyanobacterium Acaryochloris marina.</title>
        <authorList>
            <person name="Swingley W.D."/>
            <person name="Chen M."/>
            <person name="Cheung P.C."/>
            <person name="Conrad A.L."/>
            <person name="Dejesa L.C."/>
            <person name="Hao J."/>
            <person name="Honchak B.M."/>
            <person name="Karbach L.E."/>
            <person name="Kurdoglu A."/>
            <person name="Lahiri S."/>
            <person name="Mastrian S.D."/>
            <person name="Miyashita H."/>
            <person name="Page L."/>
            <person name="Ramakrishna P."/>
            <person name="Satoh S."/>
            <person name="Sattley W.M."/>
            <person name="Shimada Y."/>
            <person name="Taylor H.L."/>
            <person name="Tomo T."/>
            <person name="Tsuchiya T."/>
            <person name="Wang Z.T."/>
            <person name="Raymond J."/>
            <person name="Mimuro M."/>
            <person name="Blankenship R.E."/>
            <person name="Touchman J.W."/>
        </authorList>
    </citation>
    <scope>NUCLEOTIDE SEQUENCE [LARGE SCALE GENOMIC DNA]</scope>
    <source>
        <strain evidence="9">MBIC 11017</strain>
        <plasmid evidence="9">Plasmid pREB1</plasmid>
    </source>
</reference>
<feature type="transmembrane region" description="Helical" evidence="7">
    <location>
        <begin position="319"/>
        <end position="341"/>
    </location>
</feature>
<feature type="transmembrane region" description="Helical" evidence="7">
    <location>
        <begin position="161"/>
        <end position="181"/>
    </location>
</feature>
<feature type="transmembrane region" description="Helical" evidence="7">
    <location>
        <begin position="260"/>
        <end position="284"/>
    </location>
</feature>
<feature type="transmembrane region" description="Helical" evidence="7">
    <location>
        <begin position="217"/>
        <end position="240"/>
    </location>
</feature>
<dbReference type="OrthoDB" id="9775268at2"/>
<dbReference type="PANTHER" id="PTHR43266">
    <property type="entry name" value="MACROLIDE-EFFLUX PROTEIN"/>
    <property type="match status" value="1"/>
</dbReference>
<keyword evidence="9" id="KW-1185">Reference proteome</keyword>
<comment type="subcellular location">
    <subcellularLocation>
        <location evidence="1">Cell membrane</location>
        <topology evidence="1">Multi-pass membrane protein</topology>
    </subcellularLocation>
</comment>
<dbReference type="Pfam" id="PF07690">
    <property type="entry name" value="MFS_1"/>
    <property type="match status" value="1"/>
</dbReference>
<dbReference type="GO" id="GO:0005886">
    <property type="term" value="C:plasma membrane"/>
    <property type="evidence" value="ECO:0007669"/>
    <property type="project" value="UniProtKB-SubCell"/>
</dbReference>
<evidence type="ECO:0000256" key="1">
    <source>
        <dbReference type="ARBA" id="ARBA00004651"/>
    </source>
</evidence>
<dbReference type="InterPro" id="IPR036259">
    <property type="entry name" value="MFS_trans_sf"/>
</dbReference>
<evidence type="ECO:0000256" key="5">
    <source>
        <dbReference type="ARBA" id="ARBA00022989"/>
    </source>
</evidence>
<evidence type="ECO:0000256" key="4">
    <source>
        <dbReference type="ARBA" id="ARBA00022692"/>
    </source>
</evidence>
<organism evidence="8 9">
    <name type="scientific">Acaryochloris marina (strain MBIC 11017)</name>
    <dbReference type="NCBI Taxonomy" id="329726"/>
    <lineage>
        <taxon>Bacteria</taxon>
        <taxon>Bacillati</taxon>
        <taxon>Cyanobacteriota</taxon>
        <taxon>Cyanophyceae</taxon>
        <taxon>Acaryochloridales</taxon>
        <taxon>Acaryochloridaceae</taxon>
        <taxon>Acaryochloris</taxon>
    </lineage>
</organism>
<dbReference type="CDD" id="cd06173">
    <property type="entry name" value="MFS_MefA_like"/>
    <property type="match status" value="1"/>
</dbReference>
<keyword evidence="4 7" id="KW-0812">Transmembrane</keyword>
<evidence type="ECO:0000256" key="3">
    <source>
        <dbReference type="ARBA" id="ARBA00022475"/>
    </source>
</evidence>
<feature type="transmembrane region" description="Helical" evidence="7">
    <location>
        <begin position="99"/>
        <end position="124"/>
    </location>
</feature>
<keyword evidence="2" id="KW-0813">Transport</keyword>
<feature type="transmembrane region" description="Helical" evidence="7">
    <location>
        <begin position="69"/>
        <end position="93"/>
    </location>
</feature>
<dbReference type="GO" id="GO:0022857">
    <property type="term" value="F:transmembrane transporter activity"/>
    <property type="evidence" value="ECO:0007669"/>
    <property type="project" value="InterPro"/>
</dbReference>
<gene>
    <name evidence="8" type="ordered locus">AM1_A0250</name>
</gene>
<protein>
    <submittedName>
        <fullName evidence="8">Major facilitator family transporter</fullName>
    </submittedName>
</protein>
<evidence type="ECO:0000256" key="6">
    <source>
        <dbReference type="ARBA" id="ARBA00023136"/>
    </source>
</evidence>
<proteinExistence type="predicted"/>
<dbReference type="PANTHER" id="PTHR43266:SF2">
    <property type="entry name" value="MAJOR FACILITATOR SUPERFAMILY (MFS) PROFILE DOMAIN-CONTAINING PROTEIN"/>
    <property type="match status" value="1"/>
</dbReference>
<feature type="transmembrane region" description="Helical" evidence="7">
    <location>
        <begin position="353"/>
        <end position="374"/>
    </location>
</feature>
<feature type="transmembrane region" description="Helical" evidence="7">
    <location>
        <begin position="291"/>
        <end position="313"/>
    </location>
</feature>
<dbReference type="EMBL" id="CP000838">
    <property type="protein sequence ID" value="ABW31370.1"/>
    <property type="molecule type" value="Genomic_DNA"/>
</dbReference>
<dbReference type="SUPFAM" id="SSF103473">
    <property type="entry name" value="MFS general substrate transporter"/>
    <property type="match status" value="1"/>
</dbReference>
<evidence type="ECO:0000313" key="9">
    <source>
        <dbReference type="Proteomes" id="UP000000268"/>
    </source>
</evidence>
<evidence type="ECO:0000256" key="7">
    <source>
        <dbReference type="SAM" id="Phobius"/>
    </source>
</evidence>
<keyword evidence="8" id="KW-0614">Plasmid</keyword>
<dbReference type="AlphaFoldDB" id="A8ZKQ2"/>
<evidence type="ECO:0000313" key="8">
    <source>
        <dbReference type="EMBL" id="ABW31370.1"/>
    </source>
</evidence>
<dbReference type="HOGENOM" id="CLU_034180_16_0_3"/>
<dbReference type="Gene3D" id="1.20.1250.20">
    <property type="entry name" value="MFS general substrate transporter like domains"/>
    <property type="match status" value="1"/>
</dbReference>
<keyword evidence="3" id="KW-1003">Cell membrane</keyword>
<keyword evidence="5 7" id="KW-1133">Transmembrane helix</keyword>
<evidence type="ECO:0000256" key="2">
    <source>
        <dbReference type="ARBA" id="ARBA00022448"/>
    </source>
</evidence>